<dbReference type="Gene3D" id="3.40.50.620">
    <property type="entry name" value="HUPs"/>
    <property type="match status" value="1"/>
</dbReference>
<dbReference type="Proteomes" id="UP001595817">
    <property type="component" value="Unassembled WGS sequence"/>
</dbReference>
<protein>
    <submittedName>
        <fullName evidence="3">YdcF family protein</fullName>
    </submittedName>
</protein>
<dbReference type="InterPro" id="IPR003848">
    <property type="entry name" value="DUF218"/>
</dbReference>
<feature type="transmembrane region" description="Helical" evidence="1">
    <location>
        <begin position="6"/>
        <end position="24"/>
    </location>
</feature>
<evidence type="ECO:0000256" key="1">
    <source>
        <dbReference type="SAM" id="Phobius"/>
    </source>
</evidence>
<keyword evidence="1" id="KW-0472">Membrane</keyword>
<keyword evidence="4" id="KW-1185">Reference proteome</keyword>
<keyword evidence="1" id="KW-1133">Transmembrane helix</keyword>
<name>A0ABV8X242_9LACT</name>
<evidence type="ECO:0000259" key="2">
    <source>
        <dbReference type="Pfam" id="PF02698"/>
    </source>
</evidence>
<accession>A0ABV8X242</accession>
<dbReference type="PANTHER" id="PTHR30336">
    <property type="entry name" value="INNER MEMBRANE PROTEIN, PROBABLE PERMEASE"/>
    <property type="match status" value="1"/>
</dbReference>
<keyword evidence="1" id="KW-0812">Transmembrane</keyword>
<dbReference type="RefSeq" id="WP_378151535.1">
    <property type="nucleotide sequence ID" value="NZ_JBHSEC010000001.1"/>
</dbReference>
<gene>
    <name evidence="3" type="ORF">ACFOZY_01580</name>
</gene>
<organism evidence="3 4">
    <name type="scientific">Chungangia koreensis</name>
    <dbReference type="NCBI Taxonomy" id="752657"/>
    <lineage>
        <taxon>Bacteria</taxon>
        <taxon>Bacillati</taxon>
        <taxon>Bacillota</taxon>
        <taxon>Bacilli</taxon>
        <taxon>Lactobacillales</taxon>
        <taxon>Chungangia</taxon>
    </lineage>
</organism>
<dbReference type="InterPro" id="IPR051599">
    <property type="entry name" value="Cell_Envelope_Assoc"/>
</dbReference>
<reference evidence="4" key="1">
    <citation type="journal article" date="2019" name="Int. J. Syst. Evol. Microbiol.">
        <title>The Global Catalogue of Microorganisms (GCM) 10K type strain sequencing project: providing services to taxonomists for standard genome sequencing and annotation.</title>
        <authorList>
            <consortium name="The Broad Institute Genomics Platform"/>
            <consortium name="The Broad Institute Genome Sequencing Center for Infectious Disease"/>
            <person name="Wu L."/>
            <person name="Ma J."/>
        </authorList>
    </citation>
    <scope>NUCLEOTIDE SEQUENCE [LARGE SCALE GENOMIC DNA]</scope>
    <source>
        <strain evidence="4">CCUG 59778</strain>
    </source>
</reference>
<evidence type="ECO:0000313" key="3">
    <source>
        <dbReference type="EMBL" id="MFC4409119.1"/>
    </source>
</evidence>
<proteinExistence type="predicted"/>
<dbReference type="Pfam" id="PF02698">
    <property type="entry name" value="DUF218"/>
    <property type="match status" value="1"/>
</dbReference>
<comment type="caution">
    <text evidence="3">The sequence shown here is derived from an EMBL/GenBank/DDBJ whole genome shotgun (WGS) entry which is preliminary data.</text>
</comment>
<dbReference type="InterPro" id="IPR014729">
    <property type="entry name" value="Rossmann-like_a/b/a_fold"/>
</dbReference>
<evidence type="ECO:0000313" key="4">
    <source>
        <dbReference type="Proteomes" id="UP001595817"/>
    </source>
</evidence>
<dbReference type="EMBL" id="JBHSEC010000001">
    <property type="protein sequence ID" value="MFC4409119.1"/>
    <property type="molecule type" value="Genomic_DNA"/>
</dbReference>
<sequence>MSISWKITTICILIGGSAIGFWALTGRWMEEGLTPEADGTNEYAIVLGAKVNGEVPSLSLHYRIDAALDYAEKYPHVKLILSGGQGPDEMMTEAEAMRRYLVEKGINEERLVLEEESTTTYENLLYSKELMPESVKSVTIITSDYHLARARLLAEKIGFESTDSVLANTPKVVETKLKTRERLALLKTVLFGE</sequence>
<dbReference type="CDD" id="cd06259">
    <property type="entry name" value="YdcF-like"/>
    <property type="match status" value="1"/>
</dbReference>
<feature type="domain" description="DUF218" evidence="2">
    <location>
        <begin position="43"/>
        <end position="165"/>
    </location>
</feature>
<dbReference type="PANTHER" id="PTHR30336:SF4">
    <property type="entry name" value="ENVELOPE BIOGENESIS FACTOR ELYC"/>
    <property type="match status" value="1"/>
</dbReference>